<name>A0ABY4BPK9_9FLAO</name>
<protein>
    <submittedName>
        <fullName evidence="9">BamA/TamA family outer membrane protein</fullName>
    </submittedName>
</protein>
<dbReference type="PANTHER" id="PTHR12815">
    <property type="entry name" value="SORTING AND ASSEMBLY MACHINERY SAMM50 PROTEIN FAMILY MEMBER"/>
    <property type="match status" value="1"/>
</dbReference>
<feature type="domain" description="POTRA" evidence="8">
    <location>
        <begin position="295"/>
        <end position="381"/>
    </location>
</feature>
<comment type="subcellular location">
    <subcellularLocation>
        <location evidence="1">Membrane</location>
    </subcellularLocation>
</comment>
<proteinExistence type="predicted"/>
<dbReference type="InterPro" id="IPR039910">
    <property type="entry name" value="D15-like"/>
</dbReference>
<dbReference type="Gene3D" id="3.10.20.310">
    <property type="entry name" value="membrane protein fhac"/>
    <property type="match status" value="5"/>
</dbReference>
<keyword evidence="6" id="KW-0472">Membrane</keyword>
<evidence type="ECO:0000256" key="7">
    <source>
        <dbReference type="ARBA" id="ARBA00023237"/>
    </source>
</evidence>
<dbReference type="Gene3D" id="2.40.160.50">
    <property type="entry name" value="membrane protein fhac: a member of the omp85/tpsb transporter family"/>
    <property type="match status" value="1"/>
</dbReference>
<sequence>MKFKILPIIMFVASAHFYGQVTPEQNHQDQNPVYAENQAGTYILKDIIVDGVKKYTPAQILRFTGLNKNESVEIPGQKISNAIKKLWETQSFSEVEVYVQSIEGEQVILRFNLQDLKELGEVKFTGKGIGKSKSEKMAKDNKLKPGTKITQNLVSTLKTNIPKEYVKKGFADAKITIQDKVNAQDPNLVDWTINVDKGKRIKISHIEFEGNDNVSDAKLRKKGFKDTKQRRLIGIGAIMKPSKFIQEKYDEDKRNLINYYRSLGFRDARIVSDSVWRNAKNDYEINVKLSEGKKYYIGDINFLGNTAFSTDYLQKILGYKTGDIYDAVGFNKKVGEDGGKEDDSDIKSIYMNNGYLFSNVTPIEKSVVGDSINLEIRINEGEKATWNRVTWSGNTTTHDHVILRSLRTKPGSLFAKSDIKRTYFDLAGMQFFDPQQIGQQVSPNPQDNTVDIHWTLVEKGSSQVQLQAGYGGGSFIGTLGLTFNNFSLKNFLKFKDFKPVPQGDGQTLSIQAQAGQFFQNYGISFTEPWLFGTRPTALSVGVNQSLVRYNDMNGEVQKLNIFSASVGLNRLLRWPDDYFSVYTGIQYQSYDFANYPFQFGNTTEYYGSAKNFSFNVGLSRNSAGFDPIFPTQGSNIEASVKFTPPYSLFSNKDYSTMTATEKYKWLEFYKVKLKADIYNTVIGKLVLRTSAETGFLNGYNKELGPPPFERFYVGGTGLLGGRFDGRELVPLRGYENASSAGGSTGGEDVTPYGGATIYNRYALELRYPISLNQTAKIFGLTFLEAGNAWNSYGTYNPFQLKRSAGFGVRVYMGAFGLIGFDFAYGFDKPINATQPAGWKTHFLMNQSL</sequence>
<evidence type="ECO:0000259" key="8">
    <source>
        <dbReference type="PROSITE" id="PS51779"/>
    </source>
</evidence>
<dbReference type="Pfam" id="PF07244">
    <property type="entry name" value="POTRA"/>
    <property type="match status" value="4"/>
</dbReference>
<evidence type="ECO:0000256" key="6">
    <source>
        <dbReference type="ARBA" id="ARBA00023136"/>
    </source>
</evidence>
<keyword evidence="3" id="KW-0812">Transmembrane</keyword>
<dbReference type="RefSeq" id="WP_243548792.1">
    <property type="nucleotide sequence ID" value="NZ_CP094532.1"/>
</dbReference>
<evidence type="ECO:0000256" key="1">
    <source>
        <dbReference type="ARBA" id="ARBA00004370"/>
    </source>
</evidence>
<evidence type="ECO:0000313" key="9">
    <source>
        <dbReference type="EMBL" id="UOE40809.1"/>
    </source>
</evidence>
<dbReference type="InterPro" id="IPR034746">
    <property type="entry name" value="POTRA"/>
</dbReference>
<feature type="domain" description="POTRA" evidence="8">
    <location>
        <begin position="42"/>
        <end position="116"/>
    </location>
</feature>
<evidence type="ECO:0000313" key="10">
    <source>
        <dbReference type="Proteomes" id="UP000831460"/>
    </source>
</evidence>
<keyword evidence="5" id="KW-0677">Repeat</keyword>
<keyword evidence="7" id="KW-0998">Cell outer membrane</keyword>
<evidence type="ECO:0000256" key="5">
    <source>
        <dbReference type="ARBA" id="ARBA00022737"/>
    </source>
</evidence>
<dbReference type="PROSITE" id="PS51779">
    <property type="entry name" value="POTRA"/>
    <property type="match status" value="2"/>
</dbReference>
<keyword evidence="4" id="KW-0732">Signal</keyword>
<keyword evidence="10" id="KW-1185">Reference proteome</keyword>
<dbReference type="InterPro" id="IPR000184">
    <property type="entry name" value="Bac_surfAg_D15"/>
</dbReference>
<dbReference type="InterPro" id="IPR010827">
    <property type="entry name" value="BamA/TamA_POTRA"/>
</dbReference>
<dbReference type="Pfam" id="PF01103">
    <property type="entry name" value="Omp85"/>
    <property type="match status" value="1"/>
</dbReference>
<dbReference type="Proteomes" id="UP000831460">
    <property type="component" value="Chromosome"/>
</dbReference>
<dbReference type="PIRSF" id="PIRSF006076">
    <property type="entry name" value="OM_assembly_OMP85"/>
    <property type="match status" value="1"/>
</dbReference>
<evidence type="ECO:0000256" key="3">
    <source>
        <dbReference type="ARBA" id="ARBA00022692"/>
    </source>
</evidence>
<organism evidence="9 10">
    <name type="scientific">Chryseobacterium suipulveris</name>
    <dbReference type="NCBI Taxonomy" id="2929800"/>
    <lineage>
        <taxon>Bacteria</taxon>
        <taxon>Pseudomonadati</taxon>
        <taxon>Bacteroidota</taxon>
        <taxon>Flavobacteriia</taxon>
        <taxon>Flavobacteriales</taxon>
        <taxon>Weeksellaceae</taxon>
        <taxon>Chryseobacterium group</taxon>
        <taxon>Chryseobacterium</taxon>
    </lineage>
</organism>
<dbReference type="InterPro" id="IPR023707">
    <property type="entry name" value="OM_assembly_BamA"/>
</dbReference>
<gene>
    <name evidence="9" type="ORF">MTP09_13015</name>
</gene>
<reference evidence="9 10" key="1">
    <citation type="submission" date="2022-03" db="EMBL/GenBank/DDBJ databases">
        <title>Chryseobacterium sp. isolated from particulate matters in swine house.</title>
        <authorList>
            <person name="Won M."/>
            <person name="Kim S.-J."/>
            <person name="Kwon S.-W."/>
        </authorList>
    </citation>
    <scope>NUCLEOTIDE SEQUENCE [LARGE SCALE GENOMIC DNA]</scope>
    <source>
        <strain evidence="9 10">SC2-2</strain>
    </source>
</reference>
<evidence type="ECO:0000256" key="4">
    <source>
        <dbReference type="ARBA" id="ARBA00022729"/>
    </source>
</evidence>
<accession>A0ABY4BPK9</accession>
<dbReference type="PANTHER" id="PTHR12815:SF47">
    <property type="entry name" value="TRANSLOCATION AND ASSEMBLY MODULE SUBUNIT TAMA"/>
    <property type="match status" value="1"/>
</dbReference>
<dbReference type="EMBL" id="CP094532">
    <property type="protein sequence ID" value="UOE40809.1"/>
    <property type="molecule type" value="Genomic_DNA"/>
</dbReference>
<evidence type="ECO:0000256" key="2">
    <source>
        <dbReference type="ARBA" id="ARBA00022452"/>
    </source>
</evidence>
<keyword evidence="2" id="KW-1134">Transmembrane beta strand</keyword>